<dbReference type="AlphaFoldDB" id="A0A7G3B766"/>
<organism evidence="2">
    <name type="scientific">Lutzomyia longipalpis</name>
    <name type="common">Sand fly</name>
    <dbReference type="NCBI Taxonomy" id="7200"/>
    <lineage>
        <taxon>Eukaryota</taxon>
        <taxon>Metazoa</taxon>
        <taxon>Ecdysozoa</taxon>
        <taxon>Arthropoda</taxon>
        <taxon>Hexapoda</taxon>
        <taxon>Insecta</taxon>
        <taxon>Pterygota</taxon>
        <taxon>Neoptera</taxon>
        <taxon>Endopterygota</taxon>
        <taxon>Diptera</taxon>
        <taxon>Nematocera</taxon>
        <taxon>Psychodoidea</taxon>
        <taxon>Psychodidae</taxon>
        <taxon>Lutzomyia</taxon>
        <taxon>Lutzomyia</taxon>
    </lineage>
</organism>
<dbReference type="EMBL" id="GITU01011716">
    <property type="protein sequence ID" value="MBC1180419.1"/>
    <property type="molecule type" value="Transcribed_RNA"/>
</dbReference>
<feature type="transmembrane region" description="Helical" evidence="1">
    <location>
        <begin position="38"/>
        <end position="55"/>
    </location>
</feature>
<protein>
    <submittedName>
        <fullName evidence="2">Uncharacterized protein</fullName>
    </submittedName>
</protein>
<keyword evidence="1" id="KW-0472">Membrane</keyword>
<reference evidence="2" key="1">
    <citation type="journal article" date="2020" name="BMC">
        <title>Leishmania infection induces a limited differential gene expression in the sand fly midgut.</title>
        <authorList>
            <person name="Coutinho-Abreu I.V."/>
            <person name="Serafim T.D."/>
            <person name="Meneses C."/>
            <person name="Kamhawi S."/>
            <person name="Oliveira F."/>
            <person name="Valenzuela J.G."/>
        </authorList>
    </citation>
    <scope>NUCLEOTIDE SEQUENCE</scope>
    <source>
        <strain evidence="2">Jacobina</strain>
        <tissue evidence="2">Midgut</tissue>
    </source>
</reference>
<evidence type="ECO:0000256" key="1">
    <source>
        <dbReference type="SAM" id="Phobius"/>
    </source>
</evidence>
<evidence type="ECO:0000313" key="2">
    <source>
        <dbReference type="EMBL" id="MBC1180419.1"/>
    </source>
</evidence>
<keyword evidence="1" id="KW-0812">Transmembrane</keyword>
<sequence>MNFALSSAELLRNVLLVLFPQTRAFYSIPKLQLLPKRYSMVYIIFFSLIILMHKINRNATQNQLFFSANSRRCLKSANFKTKSLLDNFNFIISLAVNLLKHMQILLSFAVELLRNFELNNFGVNLCQLFFSKLWIVQDFISLLSSVKFLKLMGFYCTQVDLKIFYS</sequence>
<name>A0A7G3B766_LUTLO</name>
<proteinExistence type="predicted"/>
<keyword evidence="1" id="KW-1133">Transmembrane helix</keyword>
<accession>A0A7G3B766</accession>